<dbReference type="EMBL" id="CAJFCV020000004">
    <property type="protein sequence ID" value="CAG9117511.1"/>
    <property type="molecule type" value="Genomic_DNA"/>
</dbReference>
<dbReference type="Proteomes" id="UP000659654">
    <property type="component" value="Unassembled WGS sequence"/>
</dbReference>
<dbReference type="AlphaFoldDB" id="A0A1I7S4Y8"/>
<accession>A0A1I7S4Y8</accession>
<evidence type="ECO:0000313" key="4">
    <source>
        <dbReference type="Proteomes" id="UP000659654"/>
    </source>
</evidence>
<protein>
    <submittedName>
        <fullName evidence="1">(pine wood nematode) hypothetical protein</fullName>
    </submittedName>
</protein>
<reference evidence="2" key="2">
    <citation type="submission" date="2020-08" db="EMBL/GenBank/DDBJ databases">
        <authorList>
            <person name="Kikuchi T."/>
        </authorList>
    </citation>
    <scope>NUCLEOTIDE SEQUENCE</scope>
    <source>
        <strain evidence="1">Ka4C1</strain>
    </source>
</reference>
<evidence type="ECO:0000313" key="5">
    <source>
        <dbReference type="WBParaSite" id="BXY_0807200.1"/>
    </source>
</evidence>
<dbReference type="OrthoDB" id="10508181at2759"/>
<organism evidence="3 5">
    <name type="scientific">Bursaphelenchus xylophilus</name>
    <name type="common">Pinewood nematode worm</name>
    <name type="synonym">Aphelenchoides xylophilus</name>
    <dbReference type="NCBI Taxonomy" id="6326"/>
    <lineage>
        <taxon>Eukaryota</taxon>
        <taxon>Metazoa</taxon>
        <taxon>Ecdysozoa</taxon>
        <taxon>Nematoda</taxon>
        <taxon>Chromadorea</taxon>
        <taxon>Rhabditida</taxon>
        <taxon>Tylenchina</taxon>
        <taxon>Tylenchomorpha</taxon>
        <taxon>Aphelenchoidea</taxon>
        <taxon>Aphelenchoididae</taxon>
        <taxon>Bursaphelenchus</taxon>
    </lineage>
</organism>
<proteinExistence type="predicted"/>
<name>A0A1I7S4Y8_BURXY</name>
<reference evidence="5" key="1">
    <citation type="submission" date="2016-11" db="UniProtKB">
        <authorList>
            <consortium name="WormBaseParasite"/>
        </authorList>
    </citation>
    <scope>IDENTIFICATION</scope>
</reference>
<dbReference type="Proteomes" id="UP000582659">
    <property type="component" value="Unassembled WGS sequence"/>
</dbReference>
<dbReference type="WBParaSite" id="BXY_0807200.1">
    <property type="protein sequence ID" value="BXY_0807200.1"/>
    <property type="gene ID" value="BXY_0807200"/>
</dbReference>
<evidence type="ECO:0000313" key="2">
    <source>
        <dbReference type="EMBL" id="CAG9117511.1"/>
    </source>
</evidence>
<keyword evidence="4" id="KW-1185">Reference proteome</keyword>
<dbReference type="Proteomes" id="UP000095284">
    <property type="component" value="Unplaced"/>
</dbReference>
<sequence>MENQKGKINPRLNDECVRCVTKFYLQHEIRGRPLIYVRLLGQRFYRCFWEGGYYVMWISTMFRLKHDKHSFHRPVQIMQNEVKLLLEKGWLQALELHGVYDISDSMEALKLWLNGLEVNGSLALILSGHFYFFYTILKDEIIAKKWKLGYVKMKFDALSGQIIMMDHYLNFYPYAFQMCQTLSVAELRLSFTNTRFELLQKTITDAKTRTVFMEMKCGSTFFDLEKYITQPNDNQSIEEFILDLRGYQGSCNTFIRYAIESLKAATLLTLIRTERTQRDKKKQRIALEYNYSELYPNIKFIFITVVAKDLTDPRDPLDLPLRQRERYLIRQCLSFPIQFQFVHMTSNSIQLTMNLD</sequence>
<evidence type="ECO:0000313" key="1">
    <source>
        <dbReference type="EMBL" id="CAD5227338.1"/>
    </source>
</evidence>
<gene>
    <name evidence="1" type="ORF">BXYJ_LOCUS9883</name>
</gene>
<evidence type="ECO:0000313" key="3">
    <source>
        <dbReference type="Proteomes" id="UP000095284"/>
    </source>
</evidence>
<dbReference type="EMBL" id="CAJFDI010000004">
    <property type="protein sequence ID" value="CAD5227338.1"/>
    <property type="molecule type" value="Genomic_DNA"/>
</dbReference>